<accession>A0A5A7UZ29</accession>
<organism evidence="1 3">
    <name type="scientific">Cucumis melo var. makuwa</name>
    <name type="common">Oriental melon</name>
    <dbReference type="NCBI Taxonomy" id="1194695"/>
    <lineage>
        <taxon>Eukaryota</taxon>
        <taxon>Viridiplantae</taxon>
        <taxon>Streptophyta</taxon>
        <taxon>Embryophyta</taxon>
        <taxon>Tracheophyta</taxon>
        <taxon>Spermatophyta</taxon>
        <taxon>Magnoliopsida</taxon>
        <taxon>eudicotyledons</taxon>
        <taxon>Gunneridae</taxon>
        <taxon>Pentapetalae</taxon>
        <taxon>rosids</taxon>
        <taxon>fabids</taxon>
        <taxon>Cucurbitales</taxon>
        <taxon>Cucurbitaceae</taxon>
        <taxon>Benincaseae</taxon>
        <taxon>Cucumis</taxon>
    </lineage>
</organism>
<protein>
    <submittedName>
        <fullName evidence="1 2">N-acetyltransferase p20-like</fullName>
    </submittedName>
</protein>
<evidence type="ECO:0000313" key="1">
    <source>
        <dbReference type="EMBL" id="KAA0058741.1"/>
    </source>
</evidence>
<dbReference type="GO" id="GO:0016740">
    <property type="term" value="F:transferase activity"/>
    <property type="evidence" value="ECO:0007669"/>
    <property type="project" value="UniProtKB-KW"/>
</dbReference>
<gene>
    <name evidence="2" type="ORF">E5676_scaffold459G001880</name>
    <name evidence="1" type="ORF">E6C27_scaffold339G002130</name>
</gene>
<proteinExistence type="predicted"/>
<evidence type="ECO:0000313" key="2">
    <source>
        <dbReference type="EMBL" id="TYK10535.1"/>
    </source>
</evidence>
<dbReference type="Proteomes" id="UP000321947">
    <property type="component" value="Unassembled WGS sequence"/>
</dbReference>
<evidence type="ECO:0000313" key="3">
    <source>
        <dbReference type="Proteomes" id="UP000321393"/>
    </source>
</evidence>
<comment type="caution">
    <text evidence="1">The sequence shown here is derived from an EMBL/GenBank/DDBJ whole genome shotgun (WGS) entry which is preliminary data.</text>
</comment>
<sequence>MEEELAQLTLRPFHLSNVDAFMLLLWAGDDRVMKFITCNVFTSKGTGNGVGQPICVDGRRVSVRLGLYVIGELQPRRGEWLAHKA</sequence>
<dbReference type="EMBL" id="SSTE01006676">
    <property type="protein sequence ID" value="KAA0058741.1"/>
    <property type="molecule type" value="Genomic_DNA"/>
</dbReference>
<name>A0A5A7UZ29_CUCMM</name>
<dbReference type="AlphaFoldDB" id="A0A5A7UZ29"/>
<dbReference type="EMBL" id="SSTD01011126">
    <property type="protein sequence ID" value="TYK10535.1"/>
    <property type="molecule type" value="Genomic_DNA"/>
</dbReference>
<reference evidence="3 4" key="1">
    <citation type="submission" date="2019-08" db="EMBL/GenBank/DDBJ databases">
        <title>Draft genome sequences of two oriental melons (Cucumis melo L. var makuwa).</title>
        <authorList>
            <person name="Kwon S.-Y."/>
        </authorList>
    </citation>
    <scope>NUCLEOTIDE SEQUENCE [LARGE SCALE GENOMIC DNA]</scope>
    <source>
        <strain evidence="4">cv. Chang Bougi</strain>
        <strain evidence="3">cv. SW 3</strain>
        <tissue evidence="1">Leaf</tissue>
    </source>
</reference>
<evidence type="ECO:0000313" key="4">
    <source>
        <dbReference type="Proteomes" id="UP000321947"/>
    </source>
</evidence>
<keyword evidence="2" id="KW-0808">Transferase</keyword>
<dbReference type="Proteomes" id="UP000321393">
    <property type="component" value="Unassembled WGS sequence"/>
</dbReference>